<dbReference type="AlphaFoldDB" id="A0A0K9P3U0"/>
<evidence type="ECO:0000256" key="3">
    <source>
        <dbReference type="ARBA" id="ARBA00022475"/>
    </source>
</evidence>
<evidence type="ECO:0000313" key="13">
    <source>
        <dbReference type="Proteomes" id="UP000036987"/>
    </source>
</evidence>
<keyword evidence="4" id="KW-0723">Serine/threonine-protein kinase</keyword>
<reference evidence="13" key="1">
    <citation type="journal article" date="2016" name="Nature">
        <title>The genome of the seagrass Zostera marina reveals angiosperm adaptation to the sea.</title>
        <authorList>
            <person name="Olsen J.L."/>
            <person name="Rouze P."/>
            <person name="Verhelst B."/>
            <person name="Lin Y.-C."/>
            <person name="Bayer T."/>
            <person name="Collen J."/>
            <person name="Dattolo E."/>
            <person name="De Paoli E."/>
            <person name="Dittami S."/>
            <person name="Maumus F."/>
            <person name="Michel G."/>
            <person name="Kersting A."/>
            <person name="Lauritano C."/>
            <person name="Lohaus R."/>
            <person name="Toepel M."/>
            <person name="Tonon T."/>
            <person name="Vanneste K."/>
            <person name="Amirebrahimi M."/>
            <person name="Brakel J."/>
            <person name="Bostroem C."/>
            <person name="Chovatia M."/>
            <person name="Grimwood J."/>
            <person name="Jenkins J.W."/>
            <person name="Jueterbock A."/>
            <person name="Mraz A."/>
            <person name="Stam W.T."/>
            <person name="Tice H."/>
            <person name="Bornberg-Bauer E."/>
            <person name="Green P.J."/>
            <person name="Pearson G.A."/>
            <person name="Procaccini G."/>
            <person name="Duarte C.M."/>
            <person name="Schmutz J."/>
            <person name="Reusch T.B.H."/>
            <person name="Van de Peer Y."/>
        </authorList>
    </citation>
    <scope>NUCLEOTIDE SEQUENCE [LARGE SCALE GENOMIC DNA]</scope>
    <source>
        <strain evidence="13">cv. Finnish</strain>
    </source>
</reference>
<feature type="domain" description="Protein kinase" evidence="11">
    <location>
        <begin position="50"/>
        <end position="327"/>
    </location>
</feature>
<keyword evidence="8" id="KW-0067">ATP-binding</keyword>
<dbReference type="OrthoDB" id="4062651at2759"/>
<dbReference type="EMBL" id="LFYR01001213">
    <property type="protein sequence ID" value="KMZ63639.1"/>
    <property type="molecule type" value="Genomic_DNA"/>
</dbReference>
<accession>A0A0K9P3U0</accession>
<feature type="compositionally biased region" description="Pro residues" evidence="10">
    <location>
        <begin position="338"/>
        <end position="362"/>
    </location>
</feature>
<evidence type="ECO:0000259" key="11">
    <source>
        <dbReference type="PROSITE" id="PS50011"/>
    </source>
</evidence>
<evidence type="ECO:0000256" key="1">
    <source>
        <dbReference type="ARBA" id="ARBA00004193"/>
    </source>
</evidence>
<dbReference type="InterPro" id="IPR008271">
    <property type="entry name" value="Ser/Thr_kinase_AS"/>
</dbReference>
<dbReference type="STRING" id="29655.A0A0K9P3U0"/>
<keyword evidence="9" id="KW-0472">Membrane</keyword>
<dbReference type="OMA" id="TENFQTE"/>
<dbReference type="FunFam" id="1.10.510.10:FF:000032">
    <property type="entry name" value="Serine/threonine-protein kinase PBS1"/>
    <property type="match status" value="1"/>
</dbReference>
<keyword evidence="3" id="KW-1003">Cell membrane</keyword>
<dbReference type="FunFam" id="3.30.200.20:FF:000266">
    <property type="entry name" value="probable serine/threonine-protein kinase RLCKVII"/>
    <property type="match status" value="1"/>
</dbReference>
<dbReference type="GO" id="GO:0090404">
    <property type="term" value="C:pollen tube tip"/>
    <property type="evidence" value="ECO:0007669"/>
    <property type="project" value="UniProtKB-ARBA"/>
</dbReference>
<dbReference type="GO" id="GO:0004672">
    <property type="term" value="F:protein kinase activity"/>
    <property type="evidence" value="ECO:0000318"/>
    <property type="project" value="GO_Central"/>
</dbReference>
<dbReference type="GO" id="GO:0010183">
    <property type="term" value="P:pollen tube guidance"/>
    <property type="evidence" value="ECO:0007669"/>
    <property type="project" value="UniProtKB-ARBA"/>
</dbReference>
<dbReference type="PANTHER" id="PTHR47985:SF4">
    <property type="entry name" value="SERINE_THREONINE-PROTEIN KINASE PBL27"/>
    <property type="match status" value="1"/>
</dbReference>
<dbReference type="GO" id="GO:0004674">
    <property type="term" value="F:protein serine/threonine kinase activity"/>
    <property type="evidence" value="ECO:0007669"/>
    <property type="project" value="UniProtKB-KW"/>
</dbReference>
<evidence type="ECO:0000256" key="4">
    <source>
        <dbReference type="ARBA" id="ARBA00022527"/>
    </source>
</evidence>
<evidence type="ECO:0000256" key="2">
    <source>
        <dbReference type="ARBA" id="ARBA00008684"/>
    </source>
</evidence>
<feature type="compositionally biased region" description="Basic and acidic residues" evidence="10">
    <location>
        <begin position="13"/>
        <end position="30"/>
    </location>
</feature>
<dbReference type="Pfam" id="PF00069">
    <property type="entry name" value="Pkinase"/>
    <property type="match status" value="1"/>
</dbReference>
<dbReference type="PANTHER" id="PTHR47985">
    <property type="entry name" value="OS07G0668900 PROTEIN"/>
    <property type="match status" value="1"/>
</dbReference>
<keyword evidence="5" id="KW-0808">Transferase</keyword>
<evidence type="ECO:0000256" key="8">
    <source>
        <dbReference type="ARBA" id="ARBA00022840"/>
    </source>
</evidence>
<dbReference type="GO" id="GO:0005886">
    <property type="term" value="C:plasma membrane"/>
    <property type="evidence" value="ECO:0007669"/>
    <property type="project" value="UniProtKB-SubCell"/>
</dbReference>
<evidence type="ECO:0000256" key="5">
    <source>
        <dbReference type="ARBA" id="ARBA00022679"/>
    </source>
</evidence>
<evidence type="ECO:0000256" key="7">
    <source>
        <dbReference type="ARBA" id="ARBA00022777"/>
    </source>
</evidence>
<organism evidence="12 13">
    <name type="scientific">Zostera marina</name>
    <name type="common">Eelgrass</name>
    <dbReference type="NCBI Taxonomy" id="29655"/>
    <lineage>
        <taxon>Eukaryota</taxon>
        <taxon>Viridiplantae</taxon>
        <taxon>Streptophyta</taxon>
        <taxon>Embryophyta</taxon>
        <taxon>Tracheophyta</taxon>
        <taxon>Spermatophyta</taxon>
        <taxon>Magnoliopsida</taxon>
        <taxon>Liliopsida</taxon>
        <taxon>Zosteraceae</taxon>
        <taxon>Zostera</taxon>
    </lineage>
</organism>
<evidence type="ECO:0000256" key="9">
    <source>
        <dbReference type="ARBA" id="ARBA00023136"/>
    </source>
</evidence>
<dbReference type="SMART" id="SM00220">
    <property type="entry name" value="S_TKc"/>
    <property type="match status" value="1"/>
</dbReference>
<dbReference type="InterPro" id="IPR011009">
    <property type="entry name" value="Kinase-like_dom_sf"/>
</dbReference>
<dbReference type="Proteomes" id="UP000036987">
    <property type="component" value="Unassembled WGS sequence"/>
</dbReference>
<dbReference type="CDD" id="cd14066">
    <property type="entry name" value="STKc_IRAK"/>
    <property type="match status" value="1"/>
</dbReference>
<sequence>MSCFPCFSGGKGSKKDESGGSSDEDHKVTEEGKSAQIFTFRELATATENFQTESLLGEGGIGRVYKGCLETTKQSVAVKQLDRTGLQDNKEFLAEIVTLSRINHPNLVNLIGYCADGDQRLLVYEFMQLGSLEDHLLDLTPDQKPLPWHIRVRIANGAANGLEYLHEKANPPVIYGDLKSSNVLLDDEFTPKLSDFGLAKLGPGEDKNNASSRLTGTYGYGAPEYARTGELTLKSDVYSFGVLLLELITGRRAIDTSKPANEQNLVSWVQPMLKDQKKFPDLADPLLSGKYPIKELNQAIGTAAMCLQEEPMVRPMMSDVVMTLSFLSVTPFQESEPTPEPKPMPAPAPTPEPTQTPIPASP</sequence>
<feature type="region of interest" description="Disordered" evidence="10">
    <location>
        <begin position="331"/>
        <end position="362"/>
    </location>
</feature>
<dbReference type="GO" id="GO:0005524">
    <property type="term" value="F:ATP binding"/>
    <property type="evidence" value="ECO:0007669"/>
    <property type="project" value="UniProtKB-KW"/>
</dbReference>
<keyword evidence="7 12" id="KW-0418">Kinase</keyword>
<dbReference type="Gene3D" id="1.10.510.10">
    <property type="entry name" value="Transferase(Phosphotransferase) domain 1"/>
    <property type="match status" value="1"/>
</dbReference>
<name>A0A0K9P3U0_ZOSMR</name>
<dbReference type="InterPro" id="IPR000719">
    <property type="entry name" value="Prot_kinase_dom"/>
</dbReference>
<gene>
    <name evidence="12" type="ORF">ZOSMA_3G01210</name>
</gene>
<dbReference type="PROSITE" id="PS00108">
    <property type="entry name" value="PROTEIN_KINASE_ST"/>
    <property type="match status" value="1"/>
</dbReference>
<comment type="caution">
    <text evidence="12">The sequence shown here is derived from an EMBL/GenBank/DDBJ whole genome shotgun (WGS) entry which is preliminary data.</text>
</comment>
<dbReference type="Gene3D" id="3.30.200.20">
    <property type="entry name" value="Phosphorylase Kinase, domain 1"/>
    <property type="match status" value="1"/>
</dbReference>
<keyword evidence="13" id="KW-1185">Reference proteome</keyword>
<comment type="subcellular location">
    <subcellularLocation>
        <location evidence="1">Cell membrane</location>
        <topology evidence="1">Lipid-anchor</topology>
    </subcellularLocation>
</comment>
<evidence type="ECO:0000256" key="6">
    <source>
        <dbReference type="ARBA" id="ARBA00022741"/>
    </source>
</evidence>
<protein>
    <submittedName>
        <fullName evidence="12">Kinase family protein</fullName>
    </submittedName>
</protein>
<dbReference type="SUPFAM" id="SSF56112">
    <property type="entry name" value="Protein kinase-like (PK-like)"/>
    <property type="match status" value="1"/>
</dbReference>
<feature type="region of interest" description="Disordered" evidence="10">
    <location>
        <begin position="1"/>
        <end position="30"/>
    </location>
</feature>
<comment type="similarity">
    <text evidence="2">Belongs to the protein kinase superfamily. Ser/Thr protein kinase family.</text>
</comment>
<proteinExistence type="inferred from homology"/>
<evidence type="ECO:0000256" key="10">
    <source>
        <dbReference type="SAM" id="MobiDB-lite"/>
    </source>
</evidence>
<dbReference type="PROSITE" id="PS50011">
    <property type="entry name" value="PROTEIN_KINASE_DOM"/>
    <property type="match status" value="1"/>
</dbReference>
<evidence type="ECO:0000313" key="12">
    <source>
        <dbReference type="EMBL" id="KMZ63639.1"/>
    </source>
</evidence>
<keyword evidence="6" id="KW-0547">Nucleotide-binding</keyword>